<dbReference type="Pfam" id="PF05638">
    <property type="entry name" value="T6SS_HCP"/>
    <property type="match status" value="1"/>
</dbReference>
<organism evidence="2 3">
    <name type="scientific">Virgisporangium aurantiacum</name>
    <dbReference type="NCBI Taxonomy" id="175570"/>
    <lineage>
        <taxon>Bacteria</taxon>
        <taxon>Bacillati</taxon>
        <taxon>Actinomycetota</taxon>
        <taxon>Actinomycetes</taxon>
        <taxon>Micromonosporales</taxon>
        <taxon>Micromonosporaceae</taxon>
        <taxon>Virgisporangium</taxon>
    </lineage>
</organism>
<keyword evidence="3" id="KW-1185">Reference proteome</keyword>
<accession>A0A8J3ZH13</accession>
<dbReference type="InterPro" id="IPR008514">
    <property type="entry name" value="T6SS_Hcp"/>
</dbReference>
<feature type="signal peptide" evidence="1">
    <location>
        <begin position="1"/>
        <end position="26"/>
    </location>
</feature>
<feature type="chain" id="PRO_5035226217" evidence="1">
    <location>
        <begin position="27"/>
        <end position="180"/>
    </location>
</feature>
<keyword evidence="1" id="KW-0732">Signal</keyword>
<proteinExistence type="predicted"/>
<dbReference type="InterPro" id="IPR036624">
    <property type="entry name" value="Hcp1-lik_sf"/>
</dbReference>
<evidence type="ECO:0000313" key="2">
    <source>
        <dbReference type="EMBL" id="GIJ63977.1"/>
    </source>
</evidence>
<dbReference type="Proteomes" id="UP000612585">
    <property type="component" value="Unassembled WGS sequence"/>
</dbReference>
<name>A0A8J3ZH13_9ACTN</name>
<evidence type="ECO:0000313" key="3">
    <source>
        <dbReference type="Proteomes" id="UP000612585"/>
    </source>
</evidence>
<dbReference type="Gene3D" id="2.30.110.20">
    <property type="entry name" value="Hcp1-like"/>
    <property type="match status" value="1"/>
</dbReference>
<reference evidence="2" key="1">
    <citation type="submission" date="2021-01" db="EMBL/GenBank/DDBJ databases">
        <title>Whole genome shotgun sequence of Virgisporangium aurantiacum NBRC 16421.</title>
        <authorList>
            <person name="Komaki H."/>
            <person name="Tamura T."/>
        </authorList>
    </citation>
    <scope>NUCLEOTIDE SEQUENCE</scope>
    <source>
        <strain evidence="2">NBRC 16421</strain>
    </source>
</reference>
<sequence>MKNRAVASAAALAAVLAAVAFGVAGADPGTPATAAAADTAVRGGIVLEGAAGEGTAIAGGIDVTTFSDAVTVPVSAGGGGAGRPTLTDLQVSGVLDAAYPVLFRFATTGRHVQTVVLTVCTDPKRCAATAYVEVDLADAVVTKVAIGPDRQVDFSLAFRQITWKFLRNGVVVSQSQFGPV</sequence>
<gene>
    <name evidence="2" type="ORF">Vau01_114930</name>
</gene>
<dbReference type="AlphaFoldDB" id="A0A8J3ZH13"/>
<evidence type="ECO:0000256" key="1">
    <source>
        <dbReference type="SAM" id="SignalP"/>
    </source>
</evidence>
<dbReference type="SUPFAM" id="SSF141452">
    <property type="entry name" value="Hcp1-like"/>
    <property type="match status" value="1"/>
</dbReference>
<dbReference type="EMBL" id="BOPG01000105">
    <property type="protein sequence ID" value="GIJ63977.1"/>
    <property type="molecule type" value="Genomic_DNA"/>
</dbReference>
<protein>
    <submittedName>
        <fullName evidence="2">Uncharacterized protein</fullName>
    </submittedName>
</protein>
<comment type="caution">
    <text evidence="2">The sequence shown here is derived from an EMBL/GenBank/DDBJ whole genome shotgun (WGS) entry which is preliminary data.</text>
</comment>